<reference evidence="1" key="1">
    <citation type="journal article" date="2023" name="Viruses">
        <title>Mycoviruses in the Rust Fungus Uromyces fabae.</title>
        <authorList>
            <person name="Seitz J.M."/>
            <person name="Voegele R.T."/>
            <person name="Link T.I."/>
        </authorList>
    </citation>
    <scope>NUCLEOTIDE SEQUENCE</scope>
    <source>
        <strain evidence="1">Ufvs_19</strain>
    </source>
</reference>
<name>A0AA51UA44_9VIRU</name>
<protein>
    <submittedName>
        <fullName evidence="1">Nucleocapsid</fullName>
    </submittedName>
</protein>
<accession>A0AA51UA44</accession>
<dbReference type="GO" id="GO:0019013">
    <property type="term" value="C:viral nucleocapsid"/>
    <property type="evidence" value="ECO:0007669"/>
    <property type="project" value="UniProtKB-KW"/>
</dbReference>
<dbReference type="EMBL" id="OQ995242">
    <property type="protein sequence ID" value="WMV64407.1"/>
    <property type="molecule type" value="Genomic_RNA"/>
</dbReference>
<keyword evidence="1" id="KW-0946">Virion</keyword>
<proteinExistence type="predicted"/>
<sequence length="260" mass="29182">MSNSEQIRELINSLDASDIGNIASLFAYQGFSADLVLAHLLGIKTGKKISDREFKSDLKHLLVASVVMGNVTKNNIDKISSEGRQKIDNLMMKYDIKKGSISNAGKKAVTLPRLAATFPIQISKFQLGINEKNYNNELGASSLPACFKVSVFPSLIPKSFKIEIQHALLVISNAYSTEQSLAIGKKKDISIVYREQWNFTNIAFNSSMPKDSDRFEYINQLTFDFDSMKTVFAKVYNTISDIEPKAFPSHETWKEELEHI</sequence>
<dbReference type="Pfam" id="PF05733">
    <property type="entry name" value="Tenui_N"/>
    <property type="match status" value="1"/>
</dbReference>
<dbReference type="GO" id="GO:0003723">
    <property type="term" value="F:RNA binding"/>
    <property type="evidence" value="ECO:0007669"/>
    <property type="project" value="InterPro"/>
</dbReference>
<evidence type="ECO:0000313" key="1">
    <source>
        <dbReference type="EMBL" id="WMV64407.1"/>
    </source>
</evidence>
<organism evidence="1">
    <name type="scientific">Uromyces fabae virus</name>
    <dbReference type="NCBI Taxonomy" id="3069272"/>
    <lineage>
        <taxon>Viruses</taxon>
        <taxon>Riboviria</taxon>
    </lineage>
</organism>
<dbReference type="InterPro" id="IPR009522">
    <property type="entry name" value="Capsid_Phlebovir/Tenuivir"/>
</dbReference>
<keyword evidence="1" id="KW-0543">Viral nucleoprotein</keyword>
<reference evidence="1" key="2">
    <citation type="submission" date="2023-05" db="EMBL/GenBank/DDBJ databases">
        <authorList>
            <person name="Seitz J."/>
            <person name="Voegele R.T."/>
            <person name="Link T.I."/>
        </authorList>
    </citation>
    <scope>NUCLEOTIDE SEQUENCE</scope>
    <source>
        <strain evidence="1">Ufvs_19</strain>
    </source>
</reference>